<dbReference type="GO" id="GO:0016405">
    <property type="term" value="F:CoA-ligase activity"/>
    <property type="evidence" value="ECO:0007669"/>
    <property type="project" value="UniProtKB-ARBA"/>
</dbReference>
<dbReference type="InterPro" id="IPR042099">
    <property type="entry name" value="ANL_N_sf"/>
</dbReference>
<gene>
    <name evidence="7" type="ORF">BN112_2301</name>
</gene>
<accession>A0A0C6P487</accession>
<evidence type="ECO:0000256" key="2">
    <source>
        <dbReference type="ARBA" id="ARBA00022598"/>
    </source>
</evidence>
<dbReference type="PANTHER" id="PTHR43605:SF10">
    <property type="entry name" value="ACYL-COA SYNTHETASE MEDIUM CHAIN FAMILY MEMBER 3"/>
    <property type="match status" value="1"/>
</dbReference>
<evidence type="ECO:0000256" key="3">
    <source>
        <dbReference type="ARBA" id="ARBA00022741"/>
    </source>
</evidence>
<dbReference type="GO" id="GO:0006637">
    <property type="term" value="P:acyl-CoA metabolic process"/>
    <property type="evidence" value="ECO:0007669"/>
    <property type="project" value="TreeGrafter"/>
</dbReference>
<keyword evidence="4" id="KW-0067">ATP-binding</keyword>
<dbReference type="OrthoDB" id="9766486at2"/>
<dbReference type="Pfam" id="PF00501">
    <property type="entry name" value="AMP-binding"/>
    <property type="match status" value="1"/>
</dbReference>
<evidence type="ECO:0000259" key="5">
    <source>
        <dbReference type="Pfam" id="PF00501"/>
    </source>
</evidence>
<dbReference type="AlphaFoldDB" id="A0A0C6P487"/>
<comment type="similarity">
    <text evidence="1">Belongs to the ATP-dependent AMP-binding enzyme family.</text>
</comment>
<evidence type="ECO:0000256" key="1">
    <source>
        <dbReference type="ARBA" id="ARBA00006432"/>
    </source>
</evidence>
<dbReference type="SUPFAM" id="SSF56801">
    <property type="entry name" value="Acetyl-CoA synthetase-like"/>
    <property type="match status" value="1"/>
</dbReference>
<dbReference type="Proteomes" id="UP000007564">
    <property type="component" value="Chromosome"/>
</dbReference>
<dbReference type="HOGENOM" id="CLU_000022_59_10_4"/>
<dbReference type="GO" id="GO:0005524">
    <property type="term" value="F:ATP binding"/>
    <property type="evidence" value="ECO:0007669"/>
    <property type="project" value="UniProtKB-KW"/>
</dbReference>
<dbReference type="RefSeq" id="WP_015064391.1">
    <property type="nucleotide sequence ID" value="NC_019382.1"/>
</dbReference>
<evidence type="ECO:0000256" key="4">
    <source>
        <dbReference type="ARBA" id="ARBA00022840"/>
    </source>
</evidence>
<dbReference type="KEGG" id="bbh:BN112_2301"/>
<dbReference type="Gene3D" id="3.40.50.12780">
    <property type="entry name" value="N-terminal domain of ligase-like"/>
    <property type="match status" value="1"/>
</dbReference>
<dbReference type="Gene3D" id="3.30.300.30">
    <property type="match status" value="1"/>
</dbReference>
<dbReference type="GO" id="GO:0004321">
    <property type="term" value="F:fatty-acyl-CoA synthase activity"/>
    <property type="evidence" value="ECO:0007669"/>
    <property type="project" value="TreeGrafter"/>
</dbReference>
<reference evidence="7 8" key="1">
    <citation type="journal article" date="2012" name="BMC Genomics">
        <title>Comparative genomics of the classical Bordetella subspecies: the evolution and exchange of virulence-associated diversity amongst closely related pathogens.</title>
        <authorList>
            <person name="Park J."/>
            <person name="Zhang Y."/>
            <person name="Buboltz A.M."/>
            <person name="Zhang X."/>
            <person name="Schuster S.C."/>
            <person name="Ahuja U."/>
            <person name="Liu M."/>
            <person name="Miller J.F."/>
            <person name="Sebaihia M."/>
            <person name="Bentley S.D."/>
            <person name="Parkhill J."/>
            <person name="Harvill E.T."/>
        </authorList>
    </citation>
    <scope>NUCLEOTIDE SEQUENCE [LARGE SCALE GENOMIC DNA]</scope>
    <source>
        <strain evidence="7 8">253</strain>
    </source>
</reference>
<keyword evidence="3" id="KW-0547">Nucleotide-binding</keyword>
<dbReference type="InterPro" id="IPR051087">
    <property type="entry name" value="Mitochondrial_ACSM"/>
</dbReference>
<protein>
    <submittedName>
        <fullName evidence="7">Acetyl-CoA synthetase</fullName>
    </submittedName>
</protein>
<dbReference type="Pfam" id="PF13193">
    <property type="entry name" value="AMP-binding_C"/>
    <property type="match status" value="1"/>
</dbReference>
<evidence type="ECO:0000259" key="6">
    <source>
        <dbReference type="Pfam" id="PF13193"/>
    </source>
</evidence>
<dbReference type="FunFam" id="3.30.300.30:FF:000005">
    <property type="entry name" value="Acyl-coenzyme A synthetase ACSM5, mitochondrial"/>
    <property type="match status" value="1"/>
</dbReference>
<organism evidence="7 8">
    <name type="scientific">Bordetella bronchiseptica 253</name>
    <dbReference type="NCBI Taxonomy" id="568707"/>
    <lineage>
        <taxon>Bacteria</taxon>
        <taxon>Pseudomonadati</taxon>
        <taxon>Pseudomonadota</taxon>
        <taxon>Betaproteobacteria</taxon>
        <taxon>Burkholderiales</taxon>
        <taxon>Alcaligenaceae</taxon>
        <taxon>Bordetella</taxon>
    </lineage>
</organism>
<sequence length="543" mass="58181">MSPEYTAACQQFDWRAVRGALGWGEAHAVGLAHTIIDRHRDSGRTALVFIDQQGRESRHSYAELAEQSDRAANLLARLGVRPGDRVAGFLPRGPEILVAMLAAIKIGAIYVPIFTGFKRDAIEYRLGHSGARVVFTHAALRGQLPAVLPGQARCVTVAAGAADTAAGDIDFAAALREAEPRFAARPREREDIAALIYTSGSTGRPKGGAIAVNFLAAVWPYLTYGADLRADDVVWPTGDPGWGYGFVCYLGALAMGATIVSLAANPTPEVCLDVLARQRVSNFATTPTLLRGVMALGMDAVRARPNAVRAISSCGEPLNGEVVEFFLQAWGRTPMDHFGATEYGLPVGNFNAIAVPAKAGSMGLPFPGYEIAVLDDAGQPLAGAHASGWLAKRRSADRLYWSHYWDDAGATAELERGEWIVTGDLAHRDAEGYYWFDGRAGDMIKSAGYRIGPFEVESALLAHGAVAEAAVVGVPDAMRGELVKAYIVLLPGHAASPALAEEIQLFVKNHCGAHLYPRIVEFVPDLPKTDTGKIQRFALRQRA</sequence>
<dbReference type="EMBL" id="HE965806">
    <property type="protein sequence ID" value="CCJ54218.1"/>
    <property type="molecule type" value="Genomic_DNA"/>
</dbReference>
<dbReference type="InterPro" id="IPR020845">
    <property type="entry name" value="AMP-binding_CS"/>
</dbReference>
<name>A0A0C6P487_BORBO</name>
<feature type="domain" description="AMP-dependent synthetase/ligase" evidence="5">
    <location>
        <begin position="41"/>
        <end position="382"/>
    </location>
</feature>
<dbReference type="InterPro" id="IPR025110">
    <property type="entry name" value="AMP-bd_C"/>
</dbReference>
<dbReference type="GO" id="GO:0015645">
    <property type="term" value="F:fatty acid ligase activity"/>
    <property type="evidence" value="ECO:0007669"/>
    <property type="project" value="TreeGrafter"/>
</dbReference>
<dbReference type="PROSITE" id="PS00455">
    <property type="entry name" value="AMP_BINDING"/>
    <property type="match status" value="1"/>
</dbReference>
<feature type="domain" description="AMP-binding enzyme C-terminal" evidence="6">
    <location>
        <begin position="455"/>
        <end position="533"/>
    </location>
</feature>
<dbReference type="InterPro" id="IPR045851">
    <property type="entry name" value="AMP-bd_C_sf"/>
</dbReference>
<evidence type="ECO:0000313" key="7">
    <source>
        <dbReference type="EMBL" id="CCJ54218.1"/>
    </source>
</evidence>
<dbReference type="InterPro" id="IPR000873">
    <property type="entry name" value="AMP-dep_synth/lig_dom"/>
</dbReference>
<keyword evidence="2" id="KW-0436">Ligase</keyword>
<dbReference type="GO" id="GO:0006633">
    <property type="term" value="P:fatty acid biosynthetic process"/>
    <property type="evidence" value="ECO:0007669"/>
    <property type="project" value="TreeGrafter"/>
</dbReference>
<proteinExistence type="inferred from homology"/>
<dbReference type="PANTHER" id="PTHR43605">
    <property type="entry name" value="ACYL-COENZYME A SYNTHETASE"/>
    <property type="match status" value="1"/>
</dbReference>
<evidence type="ECO:0000313" key="8">
    <source>
        <dbReference type="Proteomes" id="UP000007564"/>
    </source>
</evidence>